<dbReference type="InterPro" id="IPR015500">
    <property type="entry name" value="Peptidase_S8_subtilisin-rel"/>
</dbReference>
<evidence type="ECO:0000256" key="6">
    <source>
        <dbReference type="PROSITE-ProRule" id="PRU01240"/>
    </source>
</evidence>
<dbReference type="SUPFAM" id="SSF52743">
    <property type="entry name" value="Subtilisin-like"/>
    <property type="match status" value="1"/>
</dbReference>
<evidence type="ECO:0000256" key="4">
    <source>
        <dbReference type="ARBA" id="ARBA00022825"/>
    </source>
</evidence>
<dbReference type="Pfam" id="PF00082">
    <property type="entry name" value="Peptidase_S8"/>
    <property type="match status" value="1"/>
</dbReference>
<dbReference type="PROSITE" id="PS00137">
    <property type="entry name" value="SUBTILASE_HIS"/>
    <property type="match status" value="1"/>
</dbReference>
<feature type="active site" description="Charge relay system" evidence="5 6">
    <location>
        <position position="210"/>
    </location>
</feature>
<dbReference type="GO" id="GO:0004252">
    <property type="term" value="F:serine-type endopeptidase activity"/>
    <property type="evidence" value="ECO:0007669"/>
    <property type="project" value="UniProtKB-UniRule"/>
</dbReference>
<keyword evidence="2 6" id="KW-0645">Protease</keyword>
<evidence type="ECO:0000256" key="1">
    <source>
        <dbReference type="ARBA" id="ARBA00011073"/>
    </source>
</evidence>
<dbReference type="PANTHER" id="PTHR43806">
    <property type="entry name" value="PEPTIDASE S8"/>
    <property type="match status" value="1"/>
</dbReference>
<dbReference type="EMBL" id="CP060713">
    <property type="protein sequence ID" value="QNN51572.1"/>
    <property type="molecule type" value="Genomic_DNA"/>
</dbReference>
<reference evidence="10 11" key="1">
    <citation type="submission" date="2020-08" db="EMBL/GenBank/DDBJ databases">
        <title>Genome sequence of Nocardioides mesophilus KACC 16243T.</title>
        <authorList>
            <person name="Hyun D.-W."/>
            <person name="Bae J.-W."/>
        </authorList>
    </citation>
    <scope>NUCLEOTIDE SEQUENCE [LARGE SCALE GENOMIC DNA]</scope>
    <source>
        <strain evidence="10 11">KACC 16243</strain>
    </source>
</reference>
<organism evidence="10 11">
    <name type="scientific">Nocardioides mesophilus</name>
    <dbReference type="NCBI Taxonomy" id="433659"/>
    <lineage>
        <taxon>Bacteria</taxon>
        <taxon>Bacillati</taxon>
        <taxon>Actinomycetota</taxon>
        <taxon>Actinomycetes</taxon>
        <taxon>Propionibacteriales</taxon>
        <taxon>Nocardioidaceae</taxon>
        <taxon>Nocardioides</taxon>
    </lineage>
</organism>
<evidence type="ECO:0000313" key="11">
    <source>
        <dbReference type="Proteomes" id="UP000515947"/>
    </source>
</evidence>
<dbReference type="PROSITE" id="PS51892">
    <property type="entry name" value="SUBTILASE"/>
    <property type="match status" value="1"/>
</dbReference>
<dbReference type="Gene3D" id="3.40.50.200">
    <property type="entry name" value="Peptidase S8/S53 domain"/>
    <property type="match status" value="1"/>
</dbReference>
<dbReference type="InterPro" id="IPR036852">
    <property type="entry name" value="Peptidase_S8/S53_dom_sf"/>
</dbReference>
<evidence type="ECO:0000256" key="2">
    <source>
        <dbReference type="ARBA" id="ARBA00022670"/>
    </source>
</evidence>
<keyword evidence="3 6" id="KW-0378">Hydrolase</keyword>
<dbReference type="PRINTS" id="PR00723">
    <property type="entry name" value="SUBTILISIN"/>
</dbReference>
<dbReference type="PANTHER" id="PTHR43806:SF11">
    <property type="entry name" value="CEREVISIN-RELATED"/>
    <property type="match status" value="1"/>
</dbReference>
<evidence type="ECO:0000256" key="7">
    <source>
        <dbReference type="SAM" id="MobiDB-lite"/>
    </source>
</evidence>
<evidence type="ECO:0000256" key="3">
    <source>
        <dbReference type="ARBA" id="ARBA00022801"/>
    </source>
</evidence>
<feature type="signal peptide" evidence="8">
    <location>
        <begin position="1"/>
        <end position="31"/>
    </location>
</feature>
<dbReference type="GO" id="GO:0006508">
    <property type="term" value="P:proteolysis"/>
    <property type="evidence" value="ECO:0007669"/>
    <property type="project" value="UniProtKB-KW"/>
</dbReference>
<evidence type="ECO:0000313" key="10">
    <source>
        <dbReference type="EMBL" id="QNN51572.1"/>
    </source>
</evidence>
<dbReference type="InterPro" id="IPR022398">
    <property type="entry name" value="Peptidase_S8_His-AS"/>
</dbReference>
<dbReference type="InterPro" id="IPR000209">
    <property type="entry name" value="Peptidase_S8/S53_dom"/>
</dbReference>
<feature type="region of interest" description="Disordered" evidence="7">
    <location>
        <begin position="558"/>
        <end position="586"/>
    </location>
</feature>
<feature type="active site" description="Charge relay system" evidence="5 6">
    <location>
        <position position="172"/>
    </location>
</feature>
<dbReference type="Proteomes" id="UP000515947">
    <property type="component" value="Chromosome"/>
</dbReference>
<gene>
    <name evidence="10" type="ORF">H9L09_13425</name>
</gene>
<keyword evidence="11" id="KW-1185">Reference proteome</keyword>
<feature type="active site" description="Charge relay system" evidence="5 6">
    <location>
        <position position="385"/>
    </location>
</feature>
<keyword evidence="8" id="KW-0732">Signal</keyword>
<dbReference type="AlphaFoldDB" id="A0A7G9R7J7"/>
<accession>A0A7G9R7J7</accession>
<comment type="similarity">
    <text evidence="1 6">Belongs to the peptidase S8 family.</text>
</comment>
<sequence>MRMCIRRLAGAAVALAVVCPAALATVGSASAAPARAPGRSPVTSTVVVTLAHGADLSTVSGPRKNRLRAVVERLRQTADRDQAPLIRSLSAATARGEAEVRDRLWISNSLVLTATADVVAQVAARPEVASVVPDAVTLTPAETASANQVSIRSPEVWSSGDTGAGIVVATLDSGVDVTHPDLAGSWRGGTNSWFDPYAQHPTTPTDLMGHGTGVTGVMVGGSTSGTAIGTAPGATWIAARVFDDAGRSTVSAVHRAFQWLLDPDADPNTADAPRVVDASWSLGTGPGCDLTFQPDVQALRSAGILPVFPAGNFGSTTSSSVSPANYPESLSVGAVSATGLVMSSSSRGPSTCGGRTRAFPDLVAPGGNVLTADRYGLYQYLSGTSVAAPHAAGVLALLLAESPALSADQQQALITGTAADRGVAGVDEVYGHGMLDAAAAYAAGLAPPPPPPTPAADLGLTLTTVTGSADPGATASWQVQTTGANGFTADVDLSVTGPATSVATVTLTPRLLTGGSGTSTLTLVPTAAATAGTYGFTVTATGGGLTRTADGTLQVTAPPPPPPPPGLTFSTLGNANPPGAGGTADDADLYRWDGSSYARTFDASLAKLPGAANVDGLDLVDPTHFFVSFSGDVTVPGLGTVQDEDVLSFSAGTWSVYFDGTARGLTSSGQDLDAISVDGGTLSFSTVGSVKVPGVGGTADDADIYSWDGSTFARVWDASVAKLPSAANVDGFVRVDATHFYASFATDVTIPGLGTVQDEDVVGSGAGTWSVYFDGTAHGLTSSSLDIDAFDVG</sequence>
<feature type="domain" description="Peptidase S8/S53" evidence="9">
    <location>
        <begin position="163"/>
        <end position="433"/>
    </location>
</feature>
<feature type="chain" id="PRO_5028820105" evidence="8">
    <location>
        <begin position="32"/>
        <end position="793"/>
    </location>
</feature>
<proteinExistence type="inferred from homology"/>
<dbReference type="InterPro" id="IPR050131">
    <property type="entry name" value="Peptidase_S8_subtilisin-like"/>
</dbReference>
<evidence type="ECO:0000256" key="8">
    <source>
        <dbReference type="SAM" id="SignalP"/>
    </source>
</evidence>
<evidence type="ECO:0000256" key="5">
    <source>
        <dbReference type="PIRSR" id="PIRSR615500-1"/>
    </source>
</evidence>
<dbReference type="InterPro" id="IPR023828">
    <property type="entry name" value="Peptidase_S8_Ser-AS"/>
</dbReference>
<evidence type="ECO:0000259" key="9">
    <source>
        <dbReference type="Pfam" id="PF00082"/>
    </source>
</evidence>
<dbReference type="PROSITE" id="PS00138">
    <property type="entry name" value="SUBTILASE_SER"/>
    <property type="match status" value="1"/>
</dbReference>
<dbReference type="KEGG" id="nmes:H9L09_13425"/>
<dbReference type="RefSeq" id="WP_187577408.1">
    <property type="nucleotide sequence ID" value="NZ_CP060713.1"/>
</dbReference>
<protein>
    <submittedName>
        <fullName evidence="10">S8 family serine peptidase</fullName>
    </submittedName>
</protein>
<keyword evidence="4 6" id="KW-0720">Serine protease</keyword>
<name>A0A7G9R7J7_9ACTN</name>